<dbReference type="SUPFAM" id="SSF51261">
    <property type="entry name" value="Duplicated hybrid motif"/>
    <property type="match status" value="1"/>
</dbReference>
<keyword evidence="3" id="KW-0175">Coiled coil</keyword>
<feature type="compositionally biased region" description="Low complexity" evidence="4">
    <location>
        <begin position="119"/>
        <end position="142"/>
    </location>
</feature>
<evidence type="ECO:0000256" key="2">
    <source>
        <dbReference type="ARBA" id="ARBA00022638"/>
    </source>
</evidence>
<dbReference type="RefSeq" id="YP_009008142.1">
    <property type="nucleotide sequence ID" value="NC_023587.1"/>
</dbReference>
<proteinExistence type="predicted"/>
<dbReference type="PANTHER" id="PTHR21666:SF270">
    <property type="entry name" value="MUREIN HYDROLASE ACTIVATOR ENVC"/>
    <property type="match status" value="1"/>
</dbReference>
<protein>
    <recommendedName>
        <fullName evidence="5">M23ase beta-sheet core domain-containing protein</fullName>
    </recommendedName>
</protein>
<dbReference type="InterPro" id="IPR050570">
    <property type="entry name" value="Cell_wall_metabolism_enzyme"/>
</dbReference>
<dbReference type="PANTHER" id="PTHR21666">
    <property type="entry name" value="PEPTIDASE-RELATED"/>
    <property type="match status" value="1"/>
</dbReference>
<keyword evidence="1" id="KW-0929">Antimicrobial</keyword>
<keyword evidence="2" id="KW-0081">Bacteriolytic enzyme</keyword>
<dbReference type="Pfam" id="PF01551">
    <property type="entry name" value="Peptidase_M23"/>
    <property type="match status" value="1"/>
</dbReference>
<keyword evidence="7" id="KW-1185">Reference proteome</keyword>
<feature type="domain" description="M23ase beta-sheet core" evidence="5">
    <location>
        <begin position="576"/>
        <end position="679"/>
    </location>
</feature>
<dbReference type="GO" id="GO:0031640">
    <property type="term" value="P:killing of cells of another organism"/>
    <property type="evidence" value="ECO:0007669"/>
    <property type="project" value="UniProtKB-KW"/>
</dbReference>
<evidence type="ECO:0000256" key="3">
    <source>
        <dbReference type="SAM" id="Coils"/>
    </source>
</evidence>
<evidence type="ECO:0000256" key="4">
    <source>
        <dbReference type="SAM" id="MobiDB-lite"/>
    </source>
</evidence>
<sequence length="888" mass="94378">MASGNVGYTDTRSFSGSLLGDIAKGIGGRIKGAAQMARDERGFAEDQAEKQDTSLDEAGIGTGYFFKRALGSKFGGDRIARTRGYFEKNPPMGRDPLGTIESRFRGGFDYRLPQEEPKQSVSQAPPQQSSGGSGTAGTTSSVGEGGKEKPIKVKHTRLTTGMLSTFQRLENQLIRIANTIGTGSSNPQTVYALENQKMLLGSVFAKTTNITNALTKAFTDQTRLTNKVANDAATAAEKSADEANRKLEEFGAEGQDAKALNKQYLKLGRGMSAGAVKDPGSRLKDLFGSASSIGRFGLRRGRTLIKRMIGRRGRRALASAGRIGARAIKPVGALGGKIVGKLMGKSAAKIAGKGIAKSLAKKIPLLGAVAGVAFGIERAMKGDFIGALGEVASGVASTVPGVGTAISLGIDGALVAKDVNDMRNSPGFAEGGVIPRSLSASENEEKKRNLGVAPIDKNYWREYWTRETKYSNREKKLQIDIERRAYHKYFGGEGAKQFIEGMGGMFKFIANAFKRALAGAGRLLSRGMNFLKGLLGLNQKVGPQMTASGGEKVTQSIVSRGVGVKDGLGSGGDPGGHTGYDLAGPNFNQGDPISFLPPGKVIDVGIIGDSRDPGNENGGYGNFVVVKTDSGTVVKMAHFDSVNVSKGQTVGSGGEGAATVIGKVGNTGLSTGPHLHIETGTGYIEASAKTTGIFDAGISGLNNLIRGGGDVKVHSATEVKMDGSDKPSYEDAVSKVEESGAVWTAKMEQDWLKLWAEMHPDNPMSKEIIKDPKKYEWNKDLDIPEKRNPLDLLTPAEKAKHQRHIGAMNAMFRAVDSGQATQLLNTARYKEALNSDQMAPLQQSGLLTVPIPERHETVVPEPSFGRNWTITQIQQSKQLFNVYITGLE</sequence>
<name>V5USD7_9CAUD</name>
<feature type="region of interest" description="Disordered" evidence="4">
    <location>
        <begin position="114"/>
        <end position="156"/>
    </location>
</feature>
<evidence type="ECO:0000313" key="6">
    <source>
        <dbReference type="EMBL" id="AHB80422.1"/>
    </source>
</evidence>
<dbReference type="GO" id="GO:0004222">
    <property type="term" value="F:metalloendopeptidase activity"/>
    <property type="evidence" value="ECO:0007669"/>
    <property type="project" value="TreeGrafter"/>
</dbReference>
<dbReference type="GO" id="GO:0042742">
    <property type="term" value="P:defense response to bacterium"/>
    <property type="evidence" value="ECO:0007669"/>
    <property type="project" value="UniProtKB-KW"/>
</dbReference>
<accession>V5USD7</accession>
<evidence type="ECO:0000256" key="1">
    <source>
        <dbReference type="ARBA" id="ARBA00022529"/>
    </source>
</evidence>
<dbReference type="EMBL" id="KF156338">
    <property type="protein sequence ID" value="AHB80422.1"/>
    <property type="molecule type" value="Genomic_DNA"/>
</dbReference>
<dbReference type="OrthoDB" id="10418at10239"/>
<organism evidence="6 7">
    <name type="scientific">Synechococcus phage ACG-2014h</name>
    <dbReference type="NCBI Taxonomy" id="1340810"/>
    <lineage>
        <taxon>Viruses</taxon>
        <taxon>Duplodnaviria</taxon>
        <taxon>Heunggongvirae</taxon>
        <taxon>Uroviricota</taxon>
        <taxon>Caudoviricetes</taxon>
        <taxon>Pantevenvirales</taxon>
        <taxon>Kyanoviridae</taxon>
        <taxon>Sedonavirus</taxon>
        <taxon>Sedonavirus tusconh</taxon>
    </lineage>
</organism>
<dbReference type="Proteomes" id="UP000018808">
    <property type="component" value="Segment"/>
</dbReference>
<dbReference type="KEGG" id="vg:18504584"/>
<feature type="coiled-coil region" evidence="3">
    <location>
        <begin position="226"/>
        <end position="253"/>
    </location>
</feature>
<dbReference type="Gene3D" id="2.70.70.10">
    <property type="entry name" value="Glucose Permease (Domain IIA)"/>
    <property type="match status" value="1"/>
</dbReference>
<dbReference type="InterPro" id="IPR011055">
    <property type="entry name" value="Dup_hybrid_motif"/>
</dbReference>
<dbReference type="CDD" id="cd12797">
    <property type="entry name" value="M23_peptidase"/>
    <property type="match status" value="1"/>
</dbReference>
<evidence type="ECO:0000259" key="5">
    <source>
        <dbReference type="Pfam" id="PF01551"/>
    </source>
</evidence>
<dbReference type="GeneID" id="18504584"/>
<dbReference type="InterPro" id="IPR016047">
    <property type="entry name" value="M23ase_b-sheet_dom"/>
</dbReference>
<gene>
    <name evidence="6" type="ORF">S-MbCM7_008</name>
</gene>
<reference evidence="6 7" key="1">
    <citation type="journal article" date="2014" name="Nature">
        <title>Viral tagging reveals discrete populations in Synechococcus viral genome sequence space.</title>
        <authorList>
            <person name="Deng L."/>
            <person name="Ignacio Espinoza J.C."/>
            <person name="Gregory A.C."/>
            <person name="Poulos B.T."/>
            <person name="Weitz J.S."/>
            <person name="Hugenholtz P."/>
            <person name="Sullivan M.B."/>
        </authorList>
    </citation>
    <scope>NUCLEOTIDE SEQUENCE [LARGE SCALE GENOMIC DNA]</scope>
</reference>
<evidence type="ECO:0000313" key="7">
    <source>
        <dbReference type="Proteomes" id="UP000018808"/>
    </source>
</evidence>